<evidence type="ECO:0000313" key="8">
    <source>
        <dbReference type="EMBL" id="SDR67091.1"/>
    </source>
</evidence>
<proteinExistence type="inferred from homology"/>
<dbReference type="EC" id="4.2.2.29" evidence="7"/>
<dbReference type="Proteomes" id="UP000199649">
    <property type="component" value="Chromosome I"/>
</dbReference>
<evidence type="ECO:0000256" key="4">
    <source>
        <dbReference type="ARBA" id="ARBA00023136"/>
    </source>
</evidence>
<evidence type="ECO:0000256" key="2">
    <source>
        <dbReference type="ARBA" id="ARBA00022692"/>
    </source>
</evidence>
<dbReference type="InterPro" id="IPR003770">
    <property type="entry name" value="MLTG-like"/>
</dbReference>
<keyword evidence="5 7" id="KW-0456">Lyase</keyword>
<dbReference type="Pfam" id="PF02618">
    <property type="entry name" value="YceG"/>
    <property type="match status" value="1"/>
</dbReference>
<dbReference type="CDD" id="cd08010">
    <property type="entry name" value="MltG_like"/>
    <property type="match status" value="1"/>
</dbReference>
<dbReference type="HAMAP" id="MF_02065">
    <property type="entry name" value="MltG"/>
    <property type="match status" value="1"/>
</dbReference>
<dbReference type="GO" id="GO:0071555">
    <property type="term" value="P:cell wall organization"/>
    <property type="evidence" value="ECO:0007669"/>
    <property type="project" value="UniProtKB-KW"/>
</dbReference>
<dbReference type="Gene3D" id="3.30.1490.480">
    <property type="entry name" value="Endolytic murein transglycosylase"/>
    <property type="match status" value="1"/>
</dbReference>
<keyword evidence="3 7" id="KW-1133">Transmembrane helix</keyword>
<dbReference type="GO" id="GO:0008932">
    <property type="term" value="F:lytic endotransglycosylase activity"/>
    <property type="evidence" value="ECO:0007669"/>
    <property type="project" value="UniProtKB-UniRule"/>
</dbReference>
<dbReference type="PANTHER" id="PTHR30518">
    <property type="entry name" value="ENDOLYTIC MUREIN TRANSGLYCOSYLASE"/>
    <property type="match status" value="1"/>
</dbReference>
<sequence length="361" mass="39482">MAGRRERARLERKARARRRIIGWSIALVVVIGLSVAAVWGVQRLAERFSGPEDYPGPGTGEVVVQVQSGQNGYDVAATLVEEDVIASAEAFTDILVADPSIQLHPGAFRLQQQMPAQAALDALLDPANKVELRVTVPEGYTLPQVFERLERDLGIPKQEFVQLASDVSNFDVPADALNIEGWLFPATYTFDDGVTAQGVLDTMIARQHQALEQHGVSADDAQRVITFASLVQREARYADDFGKVARVFQNRLDINMPLQSDATVAYGTGNLHVVTTTREERADASNAYNTYAHPGLPVGPIGAPGDVAIQAVLEPTEGPWLYFVTVNPETGETVFSETYEQHQVAVQQFQQFLRDNPGWGG</sequence>
<dbReference type="Gene3D" id="3.30.160.60">
    <property type="entry name" value="Classic Zinc Finger"/>
    <property type="match status" value="1"/>
</dbReference>
<evidence type="ECO:0000256" key="7">
    <source>
        <dbReference type="HAMAP-Rule" id="MF_02065"/>
    </source>
</evidence>
<comment type="subcellular location">
    <subcellularLocation>
        <location evidence="7">Cell membrane</location>
        <topology evidence="7">Single-pass membrane protein</topology>
    </subcellularLocation>
</comment>
<keyword evidence="6 7" id="KW-0961">Cell wall biogenesis/degradation</keyword>
<accession>A0A1H1KXM0</accession>
<evidence type="ECO:0000256" key="3">
    <source>
        <dbReference type="ARBA" id="ARBA00022989"/>
    </source>
</evidence>
<dbReference type="NCBIfam" id="TIGR00247">
    <property type="entry name" value="endolytic transglycosylase MltG"/>
    <property type="match status" value="1"/>
</dbReference>
<keyword evidence="2 7" id="KW-0812">Transmembrane</keyword>
<keyword evidence="4 7" id="KW-0472">Membrane</keyword>
<evidence type="ECO:0000256" key="6">
    <source>
        <dbReference type="ARBA" id="ARBA00023316"/>
    </source>
</evidence>
<feature type="site" description="Important for catalytic activity" evidence="7">
    <location>
        <position position="234"/>
    </location>
</feature>
<dbReference type="GO" id="GO:0009252">
    <property type="term" value="P:peptidoglycan biosynthetic process"/>
    <property type="evidence" value="ECO:0007669"/>
    <property type="project" value="UniProtKB-UniRule"/>
</dbReference>
<gene>
    <name evidence="7" type="primary">mltG</name>
    <name evidence="8" type="ORF">SAMN04489719_0253</name>
</gene>
<dbReference type="RefSeq" id="WP_092665131.1">
    <property type="nucleotide sequence ID" value="NZ_LT629734.1"/>
</dbReference>
<protein>
    <recommendedName>
        <fullName evidence="7">Endolytic murein transglycosylase</fullName>
        <ecNumber evidence="7">4.2.2.29</ecNumber>
    </recommendedName>
    <alternativeName>
        <fullName evidence="7">Peptidoglycan lytic transglycosylase</fullName>
    </alternativeName>
    <alternativeName>
        <fullName evidence="7">Peptidoglycan polymerization terminase</fullName>
    </alternativeName>
</protein>
<dbReference type="STRING" id="684552.SAMN04489719_0253"/>
<dbReference type="PANTHER" id="PTHR30518:SF2">
    <property type="entry name" value="ENDOLYTIC MUREIN TRANSGLYCOSYLASE"/>
    <property type="match status" value="1"/>
</dbReference>
<dbReference type="OrthoDB" id="9814591at2"/>
<name>A0A1H1KXM0_9MICO</name>
<evidence type="ECO:0000256" key="1">
    <source>
        <dbReference type="ARBA" id="ARBA00022475"/>
    </source>
</evidence>
<comment type="catalytic activity">
    <reaction evidence="7">
        <text>a peptidoglycan chain = a peptidoglycan chain with N-acetyl-1,6-anhydromuramyl-[peptide] at the reducing end + a peptidoglycan chain with N-acetylglucosamine at the non-reducing end.</text>
        <dbReference type="EC" id="4.2.2.29"/>
    </reaction>
</comment>
<comment type="similarity">
    <text evidence="7">Belongs to the transglycosylase MltG family.</text>
</comment>
<keyword evidence="1 7" id="KW-1003">Cell membrane</keyword>
<keyword evidence="9" id="KW-1185">Reference proteome</keyword>
<organism evidence="8 9">
    <name type="scientific">Agrococcus carbonis</name>
    <dbReference type="NCBI Taxonomy" id="684552"/>
    <lineage>
        <taxon>Bacteria</taxon>
        <taxon>Bacillati</taxon>
        <taxon>Actinomycetota</taxon>
        <taxon>Actinomycetes</taxon>
        <taxon>Micrococcales</taxon>
        <taxon>Microbacteriaceae</taxon>
        <taxon>Agrococcus</taxon>
    </lineage>
</organism>
<reference evidence="9" key="1">
    <citation type="submission" date="2016-10" db="EMBL/GenBank/DDBJ databases">
        <authorList>
            <person name="Varghese N."/>
            <person name="Submissions S."/>
        </authorList>
    </citation>
    <scope>NUCLEOTIDE SEQUENCE [LARGE SCALE GENOMIC DNA]</scope>
    <source>
        <strain evidence="9">DSM 22965</strain>
    </source>
</reference>
<comment type="function">
    <text evidence="7">Functions as a peptidoglycan terminase that cleaves nascent peptidoglycan strands endolytically to terminate their elongation.</text>
</comment>
<evidence type="ECO:0000256" key="5">
    <source>
        <dbReference type="ARBA" id="ARBA00023239"/>
    </source>
</evidence>
<feature type="transmembrane region" description="Helical" evidence="7">
    <location>
        <begin position="20"/>
        <end position="41"/>
    </location>
</feature>
<dbReference type="AlphaFoldDB" id="A0A1H1KXM0"/>
<dbReference type="GO" id="GO:0005886">
    <property type="term" value="C:plasma membrane"/>
    <property type="evidence" value="ECO:0007669"/>
    <property type="project" value="UniProtKB-SubCell"/>
</dbReference>
<dbReference type="EMBL" id="LT629734">
    <property type="protein sequence ID" value="SDR67091.1"/>
    <property type="molecule type" value="Genomic_DNA"/>
</dbReference>
<evidence type="ECO:0000313" key="9">
    <source>
        <dbReference type="Proteomes" id="UP000199649"/>
    </source>
</evidence>